<organism evidence="2 3">
    <name type="scientific">Rhizobium rhododendri</name>
    <dbReference type="NCBI Taxonomy" id="2506430"/>
    <lineage>
        <taxon>Bacteria</taxon>
        <taxon>Pseudomonadati</taxon>
        <taxon>Pseudomonadota</taxon>
        <taxon>Alphaproteobacteria</taxon>
        <taxon>Hyphomicrobiales</taxon>
        <taxon>Rhizobiaceae</taxon>
        <taxon>Rhizobium/Agrobacterium group</taxon>
        <taxon>Rhizobium</taxon>
    </lineage>
</organism>
<dbReference type="RefSeq" id="WP_142830735.1">
    <property type="nucleotide sequence ID" value="NZ_CP117267.1"/>
</dbReference>
<accession>A0ABY8IDV2</accession>
<proteinExistence type="predicted"/>
<keyword evidence="1" id="KW-1133">Transmembrane helix</keyword>
<sequence>MLMTSREAADLGFQVILAIGAVTWGMAVADVSLRGRQTTVHIIDIGRPVLWAAVPMHIDRLDQMFAVNAATPMAPRPENDICIDAIGLRMACDLIAPRPRSS</sequence>
<reference evidence="2" key="1">
    <citation type="journal article" date="2019" name="Phytopathology">
        <title>A Novel Group of Rhizobium tumorigenes-Like Agrobacteria Associated with Crown Gall Disease of Rhododendron and Blueberry.</title>
        <authorList>
            <person name="Kuzmanovic N."/>
            <person name="Behrens P."/>
            <person name="Idczak E."/>
            <person name="Wagner S."/>
            <person name="Gotz M."/>
            <person name="Sproer C."/>
            <person name="Bunk B."/>
            <person name="Overmann J."/>
            <person name="Smalla K."/>
        </authorList>
    </citation>
    <scope>NUCLEOTIDE SEQUENCE</scope>
    <source>
        <strain evidence="2">Rho-6.2</strain>
    </source>
</reference>
<keyword evidence="3" id="KW-1185">Reference proteome</keyword>
<dbReference type="EMBL" id="CP117267">
    <property type="protein sequence ID" value="WFS21782.1"/>
    <property type="molecule type" value="Genomic_DNA"/>
</dbReference>
<feature type="transmembrane region" description="Helical" evidence="1">
    <location>
        <begin position="12"/>
        <end position="33"/>
    </location>
</feature>
<reference evidence="2" key="2">
    <citation type="journal article" date="2023" name="MicrobiologyOpen">
        <title>Genomics of the tumorigenes clade of the family Rhizobiaceae and description of Rhizobium rhododendri sp. nov.</title>
        <authorList>
            <person name="Kuzmanovic N."/>
            <person name="diCenzo G.C."/>
            <person name="Bunk B."/>
            <person name="Sproeer C."/>
            <person name="Fruehling A."/>
            <person name="Neumann-Schaal M."/>
            <person name="Overmann J."/>
            <person name="Smalla K."/>
        </authorList>
    </citation>
    <scope>NUCLEOTIDE SEQUENCE</scope>
    <source>
        <strain evidence="2">Rho-6.2</strain>
    </source>
</reference>
<protein>
    <submittedName>
        <fullName evidence="2">Uncharacterized protein</fullName>
    </submittedName>
</protein>
<gene>
    <name evidence="2" type="ORF">PR018_11400</name>
</gene>
<dbReference type="Proteomes" id="UP000318939">
    <property type="component" value="Chromosome"/>
</dbReference>
<keyword evidence="1" id="KW-0812">Transmembrane</keyword>
<evidence type="ECO:0000256" key="1">
    <source>
        <dbReference type="SAM" id="Phobius"/>
    </source>
</evidence>
<name>A0ABY8IDV2_9HYPH</name>
<evidence type="ECO:0000313" key="3">
    <source>
        <dbReference type="Proteomes" id="UP000318939"/>
    </source>
</evidence>
<evidence type="ECO:0000313" key="2">
    <source>
        <dbReference type="EMBL" id="WFS21782.1"/>
    </source>
</evidence>
<keyword evidence="1" id="KW-0472">Membrane</keyword>